<proteinExistence type="predicted"/>
<dbReference type="EMBL" id="BAABHF010000009">
    <property type="protein sequence ID" value="GAA4485320.1"/>
    <property type="molecule type" value="Genomic_DNA"/>
</dbReference>
<sequence length="147" mass="15336">MCLGGPACGPLVGTGVGCRSSTDRGAIGGVITGVTGSVVESAVESMRPEPPVRAASSFPTGEDVIFTITTTRYMVFRQSFGLKMPRLSLAVVYEPSDIVQLAVRRGAAMRKLLLVFGDQSLVQLSLPRGQGDVDEIVAGFLSFQAAG</sequence>
<accession>A0ABP8PFH4</accession>
<evidence type="ECO:0008006" key="3">
    <source>
        <dbReference type="Google" id="ProtNLM"/>
    </source>
</evidence>
<reference evidence="2" key="1">
    <citation type="journal article" date="2019" name="Int. J. Syst. Evol. Microbiol.">
        <title>The Global Catalogue of Microorganisms (GCM) 10K type strain sequencing project: providing services to taxonomists for standard genome sequencing and annotation.</title>
        <authorList>
            <consortium name="The Broad Institute Genomics Platform"/>
            <consortium name="The Broad Institute Genome Sequencing Center for Infectious Disease"/>
            <person name="Wu L."/>
            <person name="Ma J."/>
        </authorList>
    </citation>
    <scope>NUCLEOTIDE SEQUENCE [LARGE SCALE GENOMIC DNA]</scope>
    <source>
        <strain evidence="2">JCM 17933</strain>
    </source>
</reference>
<protein>
    <recommendedName>
        <fullName evidence="3">YokE-like PH domain-containing protein</fullName>
    </recommendedName>
</protein>
<dbReference type="Proteomes" id="UP001500503">
    <property type="component" value="Unassembled WGS sequence"/>
</dbReference>
<evidence type="ECO:0000313" key="1">
    <source>
        <dbReference type="EMBL" id="GAA4485320.1"/>
    </source>
</evidence>
<name>A0ABP8PFH4_9ACTN</name>
<gene>
    <name evidence="1" type="ORF">GCM10023191_009840</name>
</gene>
<evidence type="ECO:0000313" key="2">
    <source>
        <dbReference type="Proteomes" id="UP001500503"/>
    </source>
</evidence>
<organism evidence="1 2">
    <name type="scientific">Actinoallomurus oryzae</name>
    <dbReference type="NCBI Taxonomy" id="502180"/>
    <lineage>
        <taxon>Bacteria</taxon>
        <taxon>Bacillati</taxon>
        <taxon>Actinomycetota</taxon>
        <taxon>Actinomycetes</taxon>
        <taxon>Streptosporangiales</taxon>
        <taxon>Thermomonosporaceae</taxon>
        <taxon>Actinoallomurus</taxon>
    </lineage>
</organism>
<comment type="caution">
    <text evidence="1">The sequence shown here is derived from an EMBL/GenBank/DDBJ whole genome shotgun (WGS) entry which is preliminary data.</text>
</comment>
<keyword evidence="2" id="KW-1185">Reference proteome</keyword>